<dbReference type="EMBL" id="JBEPML010000011">
    <property type="protein sequence ID" value="MET3792979.1"/>
    <property type="molecule type" value="Genomic_DNA"/>
</dbReference>
<gene>
    <name evidence="2" type="ORF">ABID37_003202</name>
</gene>
<organism evidence="2 3">
    <name type="scientific">Aquamicrobium terrae</name>
    <dbReference type="NCBI Taxonomy" id="1324945"/>
    <lineage>
        <taxon>Bacteria</taxon>
        <taxon>Pseudomonadati</taxon>
        <taxon>Pseudomonadota</taxon>
        <taxon>Alphaproteobacteria</taxon>
        <taxon>Hyphomicrobiales</taxon>
        <taxon>Phyllobacteriaceae</taxon>
        <taxon>Aquamicrobium</taxon>
    </lineage>
</organism>
<dbReference type="PANTHER" id="PTHR35010">
    <property type="entry name" value="BLL4672 PROTEIN-RELATED"/>
    <property type="match status" value="1"/>
</dbReference>
<sequence>MSTTTETVGDLLREWRRRRRYSQLELAGEAGVSTRHLSFVESGRAGASRDMLVRLSEQLDMPLRARNRLLLAGGFAPAYGERSLDEPAMGEARAVLDAVLAGHAPFPALAVDAHWNLVAANDAVMALLDGVSPVLLAPPVNVLRLSLHPQGLAPRIDNLAEWRHHLLERLCMQTESSGDARLAALHAELAALPFRAGTKPPVPVNPVAVPLRLRAAGTVLSLLSTTTVFGTATDVTLAEITLECFYPADADTRAYFLRGAANAG</sequence>
<dbReference type="InterPro" id="IPR001387">
    <property type="entry name" value="Cro/C1-type_HTH"/>
</dbReference>
<dbReference type="SUPFAM" id="SSF47413">
    <property type="entry name" value="lambda repressor-like DNA-binding domains"/>
    <property type="match status" value="1"/>
</dbReference>
<evidence type="ECO:0000259" key="1">
    <source>
        <dbReference type="PROSITE" id="PS50943"/>
    </source>
</evidence>
<dbReference type="SMART" id="SM00530">
    <property type="entry name" value="HTH_XRE"/>
    <property type="match status" value="1"/>
</dbReference>
<evidence type="ECO:0000313" key="3">
    <source>
        <dbReference type="Proteomes" id="UP001549076"/>
    </source>
</evidence>
<comment type="caution">
    <text evidence="2">The sequence shown here is derived from an EMBL/GenBank/DDBJ whole genome shotgun (WGS) entry which is preliminary data.</text>
</comment>
<dbReference type="InterPro" id="IPR010982">
    <property type="entry name" value="Lambda_DNA-bd_dom_sf"/>
</dbReference>
<reference evidence="2 3" key="1">
    <citation type="submission" date="2024-06" db="EMBL/GenBank/DDBJ databases">
        <title>Genomic Encyclopedia of Type Strains, Phase IV (KMG-IV): sequencing the most valuable type-strain genomes for metagenomic binning, comparative biology and taxonomic classification.</title>
        <authorList>
            <person name="Goeker M."/>
        </authorList>
    </citation>
    <scope>NUCLEOTIDE SEQUENCE [LARGE SCALE GENOMIC DNA]</scope>
    <source>
        <strain evidence="2 3">DSM 27865</strain>
    </source>
</reference>
<dbReference type="CDD" id="cd00093">
    <property type="entry name" value="HTH_XRE"/>
    <property type="match status" value="1"/>
</dbReference>
<dbReference type="Pfam" id="PF01381">
    <property type="entry name" value="HTH_3"/>
    <property type="match status" value="1"/>
</dbReference>
<proteinExistence type="predicted"/>
<dbReference type="Gene3D" id="1.10.260.40">
    <property type="entry name" value="lambda repressor-like DNA-binding domains"/>
    <property type="match status" value="1"/>
</dbReference>
<dbReference type="Gene3D" id="3.30.450.180">
    <property type="match status" value="1"/>
</dbReference>
<feature type="domain" description="HTH cro/C1-type" evidence="1">
    <location>
        <begin position="12"/>
        <end position="66"/>
    </location>
</feature>
<dbReference type="Proteomes" id="UP001549076">
    <property type="component" value="Unassembled WGS sequence"/>
</dbReference>
<dbReference type="InterPro" id="IPR041413">
    <property type="entry name" value="MLTR_LBD"/>
</dbReference>
<dbReference type="PROSITE" id="PS50943">
    <property type="entry name" value="HTH_CROC1"/>
    <property type="match status" value="1"/>
</dbReference>
<accession>A0ABV2N1P7</accession>
<protein>
    <submittedName>
        <fullName evidence="2">Transcriptional regulator with XRE-family HTH domain</fullName>
    </submittedName>
</protein>
<dbReference type="PANTHER" id="PTHR35010:SF4">
    <property type="entry name" value="BLL5781 PROTEIN"/>
    <property type="match status" value="1"/>
</dbReference>
<dbReference type="Pfam" id="PF17765">
    <property type="entry name" value="MLTR_LBD"/>
    <property type="match status" value="1"/>
</dbReference>
<dbReference type="RefSeq" id="WP_354196481.1">
    <property type="nucleotide sequence ID" value="NZ_JBEPML010000011.1"/>
</dbReference>
<name>A0ABV2N1P7_9HYPH</name>
<evidence type="ECO:0000313" key="2">
    <source>
        <dbReference type="EMBL" id="MET3792979.1"/>
    </source>
</evidence>
<keyword evidence="3" id="KW-1185">Reference proteome</keyword>